<accession>A0A4V2NZW6</accession>
<dbReference type="Gene3D" id="3.30.200.20">
    <property type="entry name" value="Phosphorylase Kinase, domain 1"/>
    <property type="match status" value="1"/>
</dbReference>
<protein>
    <recommendedName>
        <fullName evidence="3">Protein kinase domain-containing protein</fullName>
    </recommendedName>
</protein>
<dbReference type="OrthoDB" id="9786339at2"/>
<evidence type="ECO:0000259" key="3">
    <source>
        <dbReference type="PROSITE" id="PS50011"/>
    </source>
</evidence>
<dbReference type="InterPro" id="IPR000719">
    <property type="entry name" value="Prot_kinase_dom"/>
</dbReference>
<feature type="domain" description="Protein kinase" evidence="3">
    <location>
        <begin position="11"/>
        <end position="330"/>
    </location>
</feature>
<comment type="caution">
    <text evidence="4">The sequence shown here is derived from an EMBL/GenBank/DDBJ whole genome shotgun (WGS) entry which is preliminary data.</text>
</comment>
<evidence type="ECO:0000313" key="4">
    <source>
        <dbReference type="EMBL" id="TCJ30612.1"/>
    </source>
</evidence>
<dbReference type="SUPFAM" id="SSF49785">
    <property type="entry name" value="Galactose-binding domain-like"/>
    <property type="match status" value="1"/>
</dbReference>
<reference evidence="4 5" key="1">
    <citation type="submission" date="2019-03" db="EMBL/GenBank/DDBJ databases">
        <authorList>
            <person name="Kim M.K.M."/>
        </authorList>
    </citation>
    <scope>NUCLEOTIDE SEQUENCE [LARGE SCALE GENOMIC DNA]</scope>
    <source>
        <strain evidence="4 5">18JY15-6</strain>
    </source>
</reference>
<keyword evidence="5" id="KW-1185">Reference proteome</keyword>
<dbReference type="CDD" id="cd13973">
    <property type="entry name" value="PK_MviN-like"/>
    <property type="match status" value="1"/>
</dbReference>
<gene>
    <name evidence="4" type="ORF">EPD65_03355</name>
</gene>
<dbReference type="GO" id="GO:0005524">
    <property type="term" value="F:ATP binding"/>
    <property type="evidence" value="ECO:0007669"/>
    <property type="project" value="InterPro"/>
</dbReference>
<dbReference type="Proteomes" id="UP000295453">
    <property type="component" value="Unassembled WGS sequence"/>
</dbReference>
<evidence type="ECO:0000313" key="5">
    <source>
        <dbReference type="Proteomes" id="UP000295453"/>
    </source>
</evidence>
<dbReference type="GO" id="GO:0004672">
    <property type="term" value="F:protein kinase activity"/>
    <property type="evidence" value="ECO:0007669"/>
    <property type="project" value="InterPro"/>
</dbReference>
<feature type="region of interest" description="Disordered" evidence="2">
    <location>
        <begin position="319"/>
        <end position="394"/>
    </location>
</feature>
<dbReference type="RefSeq" id="WP_131581737.1">
    <property type="nucleotide sequence ID" value="NZ_SJZJ01000003.1"/>
</dbReference>
<dbReference type="SUPFAM" id="SSF56112">
    <property type="entry name" value="Protein kinase-like (PK-like)"/>
    <property type="match status" value="1"/>
</dbReference>
<dbReference type="EMBL" id="SJZJ01000003">
    <property type="protein sequence ID" value="TCJ30612.1"/>
    <property type="molecule type" value="Genomic_DNA"/>
</dbReference>
<evidence type="ECO:0000256" key="1">
    <source>
        <dbReference type="ARBA" id="ARBA00023170"/>
    </source>
</evidence>
<dbReference type="Gene3D" id="2.60.120.260">
    <property type="entry name" value="Galactose-binding domain-like"/>
    <property type="match status" value="1"/>
</dbReference>
<organism evidence="4 5">
    <name type="scientific">Nocardioides jejuensis</name>
    <dbReference type="NCBI Taxonomy" id="2502782"/>
    <lineage>
        <taxon>Bacteria</taxon>
        <taxon>Bacillati</taxon>
        <taxon>Actinomycetota</taxon>
        <taxon>Actinomycetes</taxon>
        <taxon>Propionibacteriales</taxon>
        <taxon>Nocardioidaceae</taxon>
        <taxon>Nocardioides</taxon>
    </lineage>
</organism>
<name>A0A4V2NZW6_9ACTN</name>
<keyword evidence="1" id="KW-0675">Receptor</keyword>
<dbReference type="PROSITE" id="PS50011">
    <property type="entry name" value="PROTEIN_KINASE_DOM"/>
    <property type="match status" value="1"/>
</dbReference>
<evidence type="ECO:0000256" key="2">
    <source>
        <dbReference type="SAM" id="MobiDB-lite"/>
    </source>
</evidence>
<dbReference type="Gene3D" id="1.10.510.10">
    <property type="entry name" value="Transferase(Phosphotransferase) domain 1"/>
    <property type="match status" value="1"/>
</dbReference>
<proteinExistence type="predicted"/>
<sequence>MRPGDILASRYRLTVLLHDRNGGRFWRAHDLVLARDVALHLIPEDDPRGPLLEEAARRSATVQDPRLLRVLDSASVDGLHYVVNEWGEGASLNNLVAEEPLSPTRAAWLVSEVASMIAAGHEAGVAHGRLVPENVLIDTTGAVKVIGFAVDAALHGLPPGRASADVTDLGGLLYAALTGRWSGVSESGVPSAPIEHGRPLRPRQVRAGVPRVLDGICESLLGSGTRFGSADEVAEALTDYIGDPATVAAAEADRLRTGTTPVRRTGTDDTDATGALAAVPAPVVPAPDVVTAADPVAPDDTVLTPVVAADDDVERTQIGAPLFDGSDPESAAMADPDWHTPSEDAPAPPPPFEKVPERPLFAPDPPEGRLRRLPPPTSADAGFWPFGNTGELPATPAYEEQEPAEPVPGRSWLRGALVLLAILVLLPVAYVVAGLIQGDGDPSGSGSSGPSASSTPIAGVMATAFDPLGDNEEHNSDAKLAVDGNASSAWSTSGYDQNLGPGGLKAGVGLVLDLGSSQTVSSVDVTVQGGATSLQLFAAGDSAPGSVDGLDSVATGDGSSTITLTPKKSVTSRFLVLWLTSLPQVSGQFRGAVAQVEVHG</sequence>
<dbReference type="InterPro" id="IPR011009">
    <property type="entry name" value="Kinase-like_dom_sf"/>
</dbReference>
<dbReference type="InterPro" id="IPR008979">
    <property type="entry name" value="Galactose-bd-like_sf"/>
</dbReference>
<dbReference type="AlphaFoldDB" id="A0A4V2NZW6"/>